<dbReference type="Proteomes" id="UP001163731">
    <property type="component" value="Unassembled WGS sequence"/>
</dbReference>
<keyword evidence="3" id="KW-1185">Reference proteome</keyword>
<keyword evidence="1" id="KW-0732">Signal</keyword>
<accession>A0ABT3I0C7</accession>
<proteinExistence type="predicted"/>
<protein>
    <recommendedName>
        <fullName evidence="4">DUF3108 domain-containing protein</fullName>
    </recommendedName>
</protein>
<sequence length="225" mass="26503">MKKSLIFLFSFLSIFSLSQEYHFDYKCYENETQLKGSYKGQKRTTLVYFNSQNKSFIAYDYSFSGEIKRRFFLRDNYRGKLSSYSINKKSEFLSLKFLEVSTLNKYRDEIEVENIEVENIIKNVFIIKASTIDKKNSTLELIIKVEKSNFPMPEIRFMDLTDNIHSKIYKALLLHLDSPNYRIVDVVTDYKNGVIMYDDFSNCEKINVKFLAGPPPPKKKSNILN</sequence>
<dbReference type="RefSeq" id="WP_264750692.1">
    <property type="nucleotide sequence ID" value="NZ_JAPDHW010000009.1"/>
</dbReference>
<comment type="caution">
    <text evidence="2">The sequence shown here is derived from an EMBL/GenBank/DDBJ whole genome shotgun (WGS) entry which is preliminary data.</text>
</comment>
<reference evidence="2" key="1">
    <citation type="submission" date="2022-10" db="EMBL/GenBank/DDBJ databases">
        <title>Chryseobacterium babae sp. nov. isolated from the gut of the beetle Oryctes rhinoceros, and Chryseobacterium kimseyorum sp. nov., isolated from a stick insect rearing cage.</title>
        <authorList>
            <person name="Shelomi M."/>
            <person name="Han C.-J."/>
            <person name="Chen W.-M."/>
            <person name="Chen H.-K."/>
            <person name="Liaw S.-J."/>
            <person name="Muhle E."/>
            <person name="Clermont D."/>
        </authorList>
    </citation>
    <scope>NUCLEOTIDE SEQUENCE</scope>
    <source>
        <strain evidence="2">09-1422</strain>
    </source>
</reference>
<evidence type="ECO:0008006" key="4">
    <source>
        <dbReference type="Google" id="ProtNLM"/>
    </source>
</evidence>
<evidence type="ECO:0000313" key="3">
    <source>
        <dbReference type="Proteomes" id="UP001163731"/>
    </source>
</evidence>
<feature type="signal peptide" evidence="1">
    <location>
        <begin position="1"/>
        <end position="18"/>
    </location>
</feature>
<name>A0ABT3I0C7_9FLAO</name>
<gene>
    <name evidence="2" type="ORF">OMO38_13310</name>
</gene>
<evidence type="ECO:0000313" key="2">
    <source>
        <dbReference type="EMBL" id="MCW3169501.1"/>
    </source>
</evidence>
<evidence type="ECO:0000256" key="1">
    <source>
        <dbReference type="SAM" id="SignalP"/>
    </source>
</evidence>
<feature type="chain" id="PRO_5047019064" description="DUF3108 domain-containing protein" evidence="1">
    <location>
        <begin position="19"/>
        <end position="225"/>
    </location>
</feature>
<dbReference type="EMBL" id="JAPDHW010000009">
    <property type="protein sequence ID" value="MCW3169501.1"/>
    <property type="molecule type" value="Genomic_DNA"/>
</dbReference>
<organism evidence="2 3">
    <name type="scientific">Chryseobacterium kimseyorum</name>
    <dbReference type="NCBI Taxonomy" id="2984028"/>
    <lineage>
        <taxon>Bacteria</taxon>
        <taxon>Pseudomonadati</taxon>
        <taxon>Bacteroidota</taxon>
        <taxon>Flavobacteriia</taxon>
        <taxon>Flavobacteriales</taxon>
        <taxon>Weeksellaceae</taxon>
        <taxon>Chryseobacterium group</taxon>
        <taxon>Chryseobacterium</taxon>
    </lineage>
</organism>